<dbReference type="EMBL" id="ML996082">
    <property type="protein sequence ID" value="KAF2155594.1"/>
    <property type="molecule type" value="Genomic_DNA"/>
</dbReference>
<evidence type="ECO:0000313" key="10">
    <source>
        <dbReference type="Proteomes" id="UP000799439"/>
    </source>
</evidence>
<protein>
    <submittedName>
        <fullName evidence="9">Zf-CHY-domain-containing protein</fullName>
    </submittedName>
</protein>
<dbReference type="SUPFAM" id="SSF57850">
    <property type="entry name" value="RING/U-box"/>
    <property type="match status" value="1"/>
</dbReference>
<evidence type="ECO:0000256" key="4">
    <source>
        <dbReference type="PROSITE-ProRule" id="PRU00601"/>
    </source>
</evidence>
<dbReference type="PROSITE" id="PS51266">
    <property type="entry name" value="ZF_CHY"/>
    <property type="match status" value="1"/>
</dbReference>
<feature type="non-terminal residue" evidence="9">
    <location>
        <position position="300"/>
    </location>
</feature>
<evidence type="ECO:0000313" key="9">
    <source>
        <dbReference type="EMBL" id="KAF2155594.1"/>
    </source>
</evidence>
<evidence type="ECO:0000259" key="8">
    <source>
        <dbReference type="PROSITE" id="PS51270"/>
    </source>
</evidence>
<feature type="domain" description="RING-type" evidence="6">
    <location>
        <begin position="199"/>
        <end position="241"/>
    </location>
</feature>
<gene>
    <name evidence="9" type="ORF">K461DRAFT_220985</name>
</gene>
<proteinExistence type="predicted"/>
<feature type="domain" description="CHY-type" evidence="7">
    <location>
        <begin position="59"/>
        <end position="130"/>
    </location>
</feature>
<dbReference type="GO" id="GO:0016567">
    <property type="term" value="P:protein ubiquitination"/>
    <property type="evidence" value="ECO:0007669"/>
    <property type="project" value="TreeGrafter"/>
</dbReference>
<evidence type="ECO:0000259" key="6">
    <source>
        <dbReference type="PROSITE" id="PS50089"/>
    </source>
</evidence>
<keyword evidence="1" id="KW-0479">Metal-binding</keyword>
<organism evidence="9 10">
    <name type="scientific">Myriangium duriaei CBS 260.36</name>
    <dbReference type="NCBI Taxonomy" id="1168546"/>
    <lineage>
        <taxon>Eukaryota</taxon>
        <taxon>Fungi</taxon>
        <taxon>Dikarya</taxon>
        <taxon>Ascomycota</taxon>
        <taxon>Pezizomycotina</taxon>
        <taxon>Dothideomycetes</taxon>
        <taxon>Dothideomycetidae</taxon>
        <taxon>Myriangiales</taxon>
        <taxon>Myriangiaceae</taxon>
        <taxon>Myriangium</taxon>
    </lineage>
</organism>
<dbReference type="PANTHER" id="PTHR21319:SF0">
    <property type="entry name" value="AND RING FINGER DOMAIN PROTEIN, PUTATIVE (AFU_ORTHOLOGUE AFUA_1G08900)-RELATED"/>
    <property type="match status" value="1"/>
</dbReference>
<dbReference type="GO" id="GO:0008270">
    <property type="term" value="F:zinc ion binding"/>
    <property type="evidence" value="ECO:0007669"/>
    <property type="project" value="UniProtKB-KW"/>
</dbReference>
<dbReference type="PANTHER" id="PTHR21319">
    <property type="entry name" value="RING FINGER AND CHY ZINC FINGER DOMAIN-CONTAINING PROTEIN 1"/>
    <property type="match status" value="1"/>
</dbReference>
<dbReference type="InterPro" id="IPR008913">
    <property type="entry name" value="Znf_CHY"/>
</dbReference>
<dbReference type="InterPro" id="IPR037274">
    <property type="entry name" value="Znf_CHY_sf"/>
</dbReference>
<dbReference type="InterPro" id="IPR037275">
    <property type="entry name" value="Znf_CTCHY_sf"/>
</dbReference>
<dbReference type="Pfam" id="PF14599">
    <property type="entry name" value="zinc_ribbon_6"/>
    <property type="match status" value="1"/>
</dbReference>
<dbReference type="Gene3D" id="2.20.28.10">
    <property type="match status" value="1"/>
</dbReference>
<keyword evidence="3" id="KW-0862">Zinc</keyword>
<feature type="region of interest" description="Disordered" evidence="5">
    <location>
        <begin position="1"/>
        <end position="42"/>
    </location>
</feature>
<evidence type="ECO:0000256" key="2">
    <source>
        <dbReference type="ARBA" id="ARBA00022771"/>
    </source>
</evidence>
<sequence>MTREYQARGIRAAGPPAVRDEQRPDLSVEDSLTDADKAPTYHPDTHVQEELDELLGEHHTEPILGCKHYMRNVKIQCFDCHMWFTCRHCHDSSPDLPFHHQLNRKKTQNMLCMLCQTPQPAAEFCNSCGHEAAYYFCPECKLWDNDSTKRIYHCDDCGICRRGEGLGKDFVHCKRCNVCISISTSSTHPCIERATDCDCPLCLDYLFSSSTPVVSLLCGHYMHASCYKELMNVTYRCPVCNKSAVNMELQWRKLDDEIRPTPLPRRVPRRVWVGCNDCGGRGWADFHWLGLKCPRCDGYN</sequence>
<comment type="caution">
    <text evidence="9">The sequence shown here is derived from an EMBL/GenBank/DDBJ whole genome shotgun (WGS) entry which is preliminary data.</text>
</comment>
<dbReference type="InterPro" id="IPR017921">
    <property type="entry name" value="Znf_CTCHY"/>
</dbReference>
<dbReference type="InterPro" id="IPR001841">
    <property type="entry name" value="Znf_RING"/>
</dbReference>
<feature type="domain" description="CTCHY-type" evidence="8">
    <location>
        <begin position="132"/>
        <end position="198"/>
    </location>
</feature>
<dbReference type="InterPro" id="IPR039512">
    <property type="entry name" value="RCHY1_zinc-ribbon"/>
</dbReference>
<dbReference type="SUPFAM" id="SSF161245">
    <property type="entry name" value="Zinc hairpin stack"/>
    <property type="match status" value="1"/>
</dbReference>
<dbReference type="Pfam" id="PF05495">
    <property type="entry name" value="zf-CHY"/>
    <property type="match status" value="1"/>
</dbReference>
<keyword evidence="10" id="KW-1185">Reference proteome</keyword>
<dbReference type="AlphaFoldDB" id="A0A9P4MMV7"/>
<evidence type="ECO:0000256" key="3">
    <source>
        <dbReference type="ARBA" id="ARBA00022833"/>
    </source>
</evidence>
<dbReference type="Proteomes" id="UP000799439">
    <property type="component" value="Unassembled WGS sequence"/>
</dbReference>
<reference evidence="9" key="1">
    <citation type="journal article" date="2020" name="Stud. Mycol.">
        <title>101 Dothideomycetes genomes: a test case for predicting lifestyles and emergence of pathogens.</title>
        <authorList>
            <person name="Haridas S."/>
            <person name="Albert R."/>
            <person name="Binder M."/>
            <person name="Bloem J."/>
            <person name="Labutti K."/>
            <person name="Salamov A."/>
            <person name="Andreopoulos B."/>
            <person name="Baker S."/>
            <person name="Barry K."/>
            <person name="Bills G."/>
            <person name="Bluhm B."/>
            <person name="Cannon C."/>
            <person name="Castanera R."/>
            <person name="Culley D."/>
            <person name="Daum C."/>
            <person name="Ezra D."/>
            <person name="Gonzalez J."/>
            <person name="Henrissat B."/>
            <person name="Kuo A."/>
            <person name="Liang C."/>
            <person name="Lipzen A."/>
            <person name="Lutzoni F."/>
            <person name="Magnuson J."/>
            <person name="Mondo S."/>
            <person name="Nolan M."/>
            <person name="Ohm R."/>
            <person name="Pangilinan J."/>
            <person name="Park H.-J."/>
            <person name="Ramirez L."/>
            <person name="Alfaro M."/>
            <person name="Sun H."/>
            <person name="Tritt A."/>
            <person name="Yoshinaga Y."/>
            <person name="Zwiers L.-H."/>
            <person name="Turgeon B."/>
            <person name="Goodwin S."/>
            <person name="Spatafora J."/>
            <person name="Crous P."/>
            <person name="Grigoriev I."/>
        </authorList>
    </citation>
    <scope>NUCLEOTIDE SEQUENCE</scope>
    <source>
        <strain evidence="9">CBS 260.36</strain>
    </source>
</reference>
<dbReference type="InterPro" id="IPR013083">
    <property type="entry name" value="Znf_RING/FYVE/PHD"/>
</dbReference>
<dbReference type="GO" id="GO:0005634">
    <property type="term" value="C:nucleus"/>
    <property type="evidence" value="ECO:0007669"/>
    <property type="project" value="TreeGrafter"/>
</dbReference>
<evidence type="ECO:0000256" key="1">
    <source>
        <dbReference type="ARBA" id="ARBA00022723"/>
    </source>
</evidence>
<dbReference type="SMART" id="SM00184">
    <property type="entry name" value="RING"/>
    <property type="match status" value="1"/>
</dbReference>
<keyword evidence="2 4" id="KW-0863">Zinc-finger</keyword>
<evidence type="ECO:0000259" key="7">
    <source>
        <dbReference type="PROSITE" id="PS51266"/>
    </source>
</evidence>
<name>A0A9P4MMV7_9PEZI</name>
<dbReference type="GO" id="GO:0006511">
    <property type="term" value="P:ubiquitin-dependent protein catabolic process"/>
    <property type="evidence" value="ECO:0007669"/>
    <property type="project" value="TreeGrafter"/>
</dbReference>
<dbReference type="Gene3D" id="3.30.40.10">
    <property type="entry name" value="Zinc/RING finger domain, C3HC4 (zinc finger)"/>
    <property type="match status" value="1"/>
</dbReference>
<dbReference type="Pfam" id="PF13639">
    <property type="entry name" value="zf-RING_2"/>
    <property type="match status" value="1"/>
</dbReference>
<dbReference type="SUPFAM" id="SSF161219">
    <property type="entry name" value="CHY zinc finger-like"/>
    <property type="match status" value="1"/>
</dbReference>
<evidence type="ECO:0000256" key="5">
    <source>
        <dbReference type="SAM" id="MobiDB-lite"/>
    </source>
</evidence>
<dbReference type="PROSITE" id="PS51270">
    <property type="entry name" value="ZF_CTCHY"/>
    <property type="match status" value="1"/>
</dbReference>
<dbReference type="PROSITE" id="PS50089">
    <property type="entry name" value="ZF_RING_2"/>
    <property type="match status" value="1"/>
</dbReference>
<accession>A0A9P4MMV7</accession>
<dbReference type="OrthoDB" id="411372at2759"/>
<dbReference type="GO" id="GO:0061630">
    <property type="term" value="F:ubiquitin protein ligase activity"/>
    <property type="evidence" value="ECO:0007669"/>
    <property type="project" value="TreeGrafter"/>
</dbReference>